<comment type="cofactor">
    <cofactor evidence="9">
        <name>Fe cation</name>
        <dbReference type="ChEBI" id="CHEBI:24875"/>
    </cofactor>
    <text evidence="9">Binds 2 iron ions per subunit.</text>
</comment>
<dbReference type="GO" id="GO:0046872">
    <property type="term" value="F:metal ion binding"/>
    <property type="evidence" value="ECO:0007669"/>
    <property type="project" value="UniProtKB-KW"/>
</dbReference>
<dbReference type="EMBL" id="FZOA01000006">
    <property type="protein sequence ID" value="SNR89735.1"/>
    <property type="molecule type" value="Genomic_DNA"/>
</dbReference>
<feature type="binding site" evidence="9">
    <location>
        <position position="55"/>
    </location>
    <ligand>
        <name>Fe cation</name>
        <dbReference type="ChEBI" id="CHEBI:24875"/>
        <label>1</label>
    </ligand>
</feature>
<keyword evidence="7 9" id="KW-0503">Monooxygenase</keyword>
<dbReference type="GO" id="GO:0008682">
    <property type="term" value="F:3-demethoxyubiquinol 3-hydroxylase activity"/>
    <property type="evidence" value="ECO:0007669"/>
    <property type="project" value="UniProtKB-EC"/>
</dbReference>
<feature type="binding site" evidence="9">
    <location>
        <position position="169"/>
    </location>
    <ligand>
        <name>Fe cation</name>
        <dbReference type="ChEBI" id="CHEBI:24875"/>
        <label>2</label>
    </ligand>
</feature>
<name>A0A239A245_9PROT</name>
<keyword evidence="10" id="KW-0830">Ubiquinone</keyword>
<feature type="binding site" evidence="9">
    <location>
        <position position="85"/>
    </location>
    <ligand>
        <name>Fe cation</name>
        <dbReference type="ChEBI" id="CHEBI:24875"/>
        <label>2</label>
    </ligand>
</feature>
<dbReference type="HAMAP" id="MF_01658">
    <property type="entry name" value="COQ7"/>
    <property type="match status" value="1"/>
</dbReference>
<evidence type="ECO:0000256" key="3">
    <source>
        <dbReference type="ARBA" id="ARBA00022688"/>
    </source>
</evidence>
<dbReference type="Gene3D" id="1.20.1260.10">
    <property type="match status" value="1"/>
</dbReference>
<feature type="binding site" evidence="9">
    <location>
        <position position="172"/>
    </location>
    <ligand>
        <name>Fe cation</name>
        <dbReference type="ChEBI" id="CHEBI:24875"/>
        <label>2</label>
    </ligand>
</feature>
<feature type="binding site" evidence="9">
    <location>
        <position position="137"/>
    </location>
    <ligand>
        <name>Fe cation</name>
        <dbReference type="ChEBI" id="CHEBI:24875"/>
        <label>2</label>
    </ligand>
</feature>
<feature type="binding site" evidence="9">
    <location>
        <position position="85"/>
    </location>
    <ligand>
        <name>Fe cation</name>
        <dbReference type="ChEBI" id="CHEBI:24875"/>
        <label>1</label>
    </ligand>
</feature>
<protein>
    <recommendedName>
        <fullName evidence="9">3-demethoxyubiquinol 3-hydroxylase</fullName>
        <shortName evidence="9">DMQ hydroxylase</shortName>
        <ecNumber evidence="9">1.14.99.60</ecNumber>
    </recommendedName>
    <alternativeName>
        <fullName evidence="9">2-nonaprenyl-3-methyl-6-methoxy-1,4-benzoquinol hydroxylase</fullName>
    </alternativeName>
</protein>
<reference evidence="11" key="1">
    <citation type="submission" date="2017-06" db="EMBL/GenBank/DDBJ databases">
        <authorList>
            <person name="Varghese N."/>
            <person name="Submissions S."/>
        </authorList>
    </citation>
    <scope>NUCLEOTIDE SEQUENCE [LARGE SCALE GENOMIC DNA]</scope>
    <source>
        <strain evidence="11">Ca-68</strain>
    </source>
</reference>
<keyword evidence="6 9" id="KW-0408">Iron</keyword>
<dbReference type="InterPro" id="IPR012347">
    <property type="entry name" value="Ferritin-like"/>
</dbReference>
<evidence type="ECO:0000313" key="10">
    <source>
        <dbReference type="EMBL" id="SNR89735.1"/>
    </source>
</evidence>
<evidence type="ECO:0000256" key="6">
    <source>
        <dbReference type="ARBA" id="ARBA00023004"/>
    </source>
</evidence>
<evidence type="ECO:0000256" key="5">
    <source>
        <dbReference type="ARBA" id="ARBA00023002"/>
    </source>
</evidence>
<evidence type="ECO:0000313" key="11">
    <source>
        <dbReference type="Proteomes" id="UP000198305"/>
    </source>
</evidence>
<dbReference type="OrthoDB" id="5192789at2"/>
<dbReference type="GO" id="GO:0005886">
    <property type="term" value="C:plasma membrane"/>
    <property type="evidence" value="ECO:0007669"/>
    <property type="project" value="UniProtKB-SubCell"/>
</dbReference>
<keyword evidence="8 9" id="KW-0472">Membrane</keyword>
<comment type="function">
    <text evidence="9">Catalyzes the hydroxylation of 2-nonaprenyl-3-methyl-6-methoxy-1,4-benzoquinol during ubiquinone biosynthesis.</text>
</comment>
<dbReference type="NCBIfam" id="NF033656">
    <property type="entry name" value="DMQ_monoox_COQ7"/>
    <property type="match status" value="1"/>
</dbReference>
<proteinExistence type="inferred from homology"/>
<evidence type="ECO:0000256" key="2">
    <source>
        <dbReference type="ARBA" id="ARBA00022475"/>
    </source>
</evidence>
<evidence type="ECO:0000256" key="8">
    <source>
        <dbReference type="ARBA" id="ARBA00023136"/>
    </source>
</evidence>
<dbReference type="GO" id="GO:0006744">
    <property type="term" value="P:ubiquinone biosynthetic process"/>
    <property type="evidence" value="ECO:0007669"/>
    <property type="project" value="UniProtKB-UniRule"/>
</dbReference>
<dbReference type="InterPro" id="IPR047809">
    <property type="entry name" value="COQ7_proteobact"/>
</dbReference>
<dbReference type="SUPFAM" id="SSF47240">
    <property type="entry name" value="Ferritin-like"/>
    <property type="match status" value="1"/>
</dbReference>
<evidence type="ECO:0000256" key="4">
    <source>
        <dbReference type="ARBA" id="ARBA00022723"/>
    </source>
</evidence>
<dbReference type="CDD" id="cd01042">
    <property type="entry name" value="DMQH"/>
    <property type="match status" value="1"/>
</dbReference>
<dbReference type="PANTHER" id="PTHR11237:SF4">
    <property type="entry name" value="5-DEMETHOXYUBIQUINONE HYDROXYLASE, MITOCHONDRIAL"/>
    <property type="match status" value="1"/>
</dbReference>
<comment type="similarity">
    <text evidence="9">Belongs to the COQ7 family.</text>
</comment>
<organism evidence="10 11">
    <name type="scientific">Methylobacillus rhizosphaerae</name>
    <dbReference type="NCBI Taxonomy" id="551994"/>
    <lineage>
        <taxon>Bacteria</taxon>
        <taxon>Pseudomonadati</taxon>
        <taxon>Pseudomonadota</taxon>
        <taxon>Betaproteobacteria</taxon>
        <taxon>Nitrosomonadales</taxon>
        <taxon>Methylophilaceae</taxon>
        <taxon>Methylobacillus</taxon>
    </lineage>
</organism>
<keyword evidence="5 9" id="KW-0560">Oxidoreductase</keyword>
<feature type="binding site" evidence="9">
    <location>
        <position position="169"/>
    </location>
    <ligand>
        <name>Fe cation</name>
        <dbReference type="ChEBI" id="CHEBI:24875"/>
        <label>1</label>
    </ligand>
</feature>
<feature type="binding site" evidence="9">
    <location>
        <position position="88"/>
    </location>
    <ligand>
        <name>Fe cation</name>
        <dbReference type="ChEBI" id="CHEBI:24875"/>
        <label>1</label>
    </ligand>
</feature>
<dbReference type="InterPro" id="IPR009078">
    <property type="entry name" value="Ferritin-like_SF"/>
</dbReference>
<dbReference type="EC" id="1.14.99.60" evidence="9"/>
<sequence length="206" mass="22636">MLDRILIEFDKTLRTLLATPASQRPQPGKSLPETLTEKQDKQRAAALMRINHTGEVCAQALYNGQAITARSPDTAATLRRSAHEETEHLAWCETRIKELGGRTSLLTPLFYGGSFGLGLLAGSLGDRWSLGFVAETEHQVGKHLAHHLKILPAQDQKSRAIISQMQKDEASHAQQAITHGAIPLPFPVKAGMRILSTIMTTTTYHL</sequence>
<dbReference type="PANTHER" id="PTHR11237">
    <property type="entry name" value="COENZYME Q10 BIOSYNTHESIS PROTEIN 7"/>
    <property type="match status" value="1"/>
</dbReference>
<dbReference type="Proteomes" id="UP000198305">
    <property type="component" value="Unassembled WGS sequence"/>
</dbReference>
<gene>
    <name evidence="9" type="primary">coq7</name>
    <name evidence="10" type="ORF">SAMN05192560_1646</name>
</gene>
<dbReference type="InterPro" id="IPR011566">
    <property type="entry name" value="Ubq_synth_Coq7"/>
</dbReference>
<comment type="subcellular location">
    <subcellularLocation>
        <location evidence="9">Cell membrane</location>
        <topology evidence="9">Peripheral membrane protein</topology>
    </subcellularLocation>
</comment>
<keyword evidence="4 9" id="KW-0479">Metal-binding</keyword>
<accession>A0A239A245</accession>
<evidence type="ECO:0000256" key="9">
    <source>
        <dbReference type="HAMAP-Rule" id="MF_01658"/>
    </source>
</evidence>
<keyword evidence="3 9" id="KW-0831">Ubiquinone biosynthesis</keyword>
<evidence type="ECO:0000256" key="7">
    <source>
        <dbReference type="ARBA" id="ARBA00023033"/>
    </source>
</evidence>
<evidence type="ECO:0000256" key="1">
    <source>
        <dbReference type="ARBA" id="ARBA00004749"/>
    </source>
</evidence>
<comment type="pathway">
    <text evidence="1 9">Cofactor biosynthesis; ubiquinone biosynthesis.</text>
</comment>
<dbReference type="Pfam" id="PF03232">
    <property type="entry name" value="COQ7"/>
    <property type="match status" value="1"/>
</dbReference>
<dbReference type="RefSeq" id="WP_089375737.1">
    <property type="nucleotide sequence ID" value="NZ_FZOA01000006.1"/>
</dbReference>
<dbReference type="UniPathway" id="UPA00232"/>
<dbReference type="AlphaFoldDB" id="A0A239A245"/>
<keyword evidence="2 9" id="KW-1003">Cell membrane</keyword>
<comment type="catalytic activity">
    <reaction evidence="9">
        <text>a 5-methoxy-2-methyl-3-(all-trans-polyprenyl)benzene-1,4-diol + AH2 + O2 = a 3-demethylubiquinol + A + H2O</text>
        <dbReference type="Rhea" id="RHEA:50908"/>
        <dbReference type="Rhea" id="RHEA-COMP:10859"/>
        <dbReference type="Rhea" id="RHEA-COMP:10914"/>
        <dbReference type="ChEBI" id="CHEBI:13193"/>
        <dbReference type="ChEBI" id="CHEBI:15377"/>
        <dbReference type="ChEBI" id="CHEBI:15379"/>
        <dbReference type="ChEBI" id="CHEBI:17499"/>
        <dbReference type="ChEBI" id="CHEBI:84167"/>
        <dbReference type="ChEBI" id="CHEBI:84422"/>
        <dbReference type="EC" id="1.14.99.60"/>
    </reaction>
</comment>
<keyword evidence="11" id="KW-1185">Reference proteome</keyword>